<dbReference type="InterPro" id="IPR056071">
    <property type="entry name" value="DUF7654"/>
</dbReference>
<feature type="transmembrane region" description="Helical" evidence="1">
    <location>
        <begin position="345"/>
        <end position="364"/>
    </location>
</feature>
<feature type="transmembrane region" description="Helical" evidence="1">
    <location>
        <begin position="207"/>
        <end position="226"/>
    </location>
</feature>
<evidence type="ECO:0000256" key="1">
    <source>
        <dbReference type="SAM" id="Phobius"/>
    </source>
</evidence>
<feature type="transmembrane region" description="Helical" evidence="1">
    <location>
        <begin position="238"/>
        <end position="257"/>
    </location>
</feature>
<feature type="transmembrane region" description="Helical" evidence="1">
    <location>
        <begin position="384"/>
        <end position="401"/>
    </location>
</feature>
<feature type="transmembrane region" description="Helical" evidence="1">
    <location>
        <begin position="136"/>
        <end position="154"/>
    </location>
</feature>
<feature type="transmembrane region" description="Helical" evidence="1">
    <location>
        <begin position="160"/>
        <end position="177"/>
    </location>
</feature>
<evidence type="ECO:0000313" key="5">
    <source>
        <dbReference type="Proteomes" id="UP000431080"/>
    </source>
</evidence>
<accession>A0A6I2F8J3</accession>
<reference evidence="4 5" key="1">
    <citation type="submission" date="2019-10" db="EMBL/GenBank/DDBJ databases">
        <authorList>
            <person name="Nie G."/>
            <person name="Ming H."/>
            <person name="Yi B."/>
        </authorList>
    </citation>
    <scope>NUCLEOTIDE SEQUENCE [LARGE SCALE GENOMIC DNA]</scope>
    <source>
        <strain evidence="4 5">CFH 90414</strain>
    </source>
</reference>
<keyword evidence="5" id="KW-1185">Reference proteome</keyword>
<dbReference type="RefSeq" id="WP_153685005.1">
    <property type="nucleotide sequence ID" value="NZ_WJIF01000006.1"/>
</dbReference>
<keyword evidence="1" id="KW-1133">Transmembrane helix</keyword>
<evidence type="ECO:0000259" key="2">
    <source>
        <dbReference type="Pfam" id="PF24672"/>
    </source>
</evidence>
<comment type="caution">
    <text evidence="4">The sequence shown here is derived from an EMBL/GenBank/DDBJ whole genome shotgun (WGS) entry which is preliminary data.</text>
</comment>
<dbReference type="EMBL" id="WJIF01000006">
    <property type="protein sequence ID" value="MRG60564.1"/>
    <property type="molecule type" value="Genomic_DNA"/>
</dbReference>
<evidence type="ECO:0008006" key="6">
    <source>
        <dbReference type="Google" id="ProtNLM"/>
    </source>
</evidence>
<dbReference type="AlphaFoldDB" id="A0A6I2F8J3"/>
<feature type="transmembrane region" description="Helical" evidence="1">
    <location>
        <begin position="184"/>
        <end position="201"/>
    </location>
</feature>
<keyword evidence="1" id="KW-0812">Transmembrane</keyword>
<evidence type="ECO:0000313" key="4">
    <source>
        <dbReference type="EMBL" id="MRG60564.1"/>
    </source>
</evidence>
<dbReference type="Pfam" id="PF24672">
    <property type="entry name" value="DUF7654"/>
    <property type="match status" value="1"/>
</dbReference>
<sequence length="637" mass="68499">MAVIALLLAVLTFLGITGSSSGVLWPVFYDGADPSAIAGEPRPVRSDEWYVQTVWTISQVQLGLPVVNPVLPGGMNTTIQHDLPSLDWSVVFRPELVGFSFLPLDAAMALKWWLPPAVLLCAAYAFFLTLMRERPVMAMALAISFYLSPFIQWWHLSATSLTPAWAFCVMTACVWLTRGSRPRAGLVLAAIVAYLTVAVGMLIYVPFIVPCALVAIAFCVGVVVTAIDSPLRVRIRRLLPLAAAAASAIGVLAIWLFTRLESVQQFLGTRYPGERIQATGAGTIADSTALLAAPFSTGMAEAKGGILGANESEASTFVLVGLFLAVPIAWGWMRSVRERGLRGSDWIAGSTLVVALLFLAFYTVPGWDAVARLVFLDRTTVPRMRIGIGLLSFVMLAVFITRTLPALAPRRRFPWPIVLTTAGLAVVVYGFLVQRLVSAGSPIIHTDREWILGLGAVLVSIGAFLLARPRLGVAALLIGSVVTGVGVNPLRAGVFDLRDTPVAQAVTEIQEAAPGRWIAMGDPAIAMLTETGVPALSGYQSSPTPEMWRMIDPEAQYRDAWDRLGLVAWTPAAGETVVTAAGPDVVIATFDSCNAVAQRHIRYVVAMDDIDQECLRSVRTIEGGTGEFRIFEVTPPS</sequence>
<feature type="transmembrane region" description="Helical" evidence="1">
    <location>
        <begin position="450"/>
        <end position="467"/>
    </location>
</feature>
<feature type="transmembrane region" description="Helical" evidence="1">
    <location>
        <begin position="413"/>
        <end position="430"/>
    </location>
</feature>
<feature type="domain" description="DUF7654" evidence="2">
    <location>
        <begin position="496"/>
        <end position="635"/>
    </location>
</feature>
<dbReference type="InterPro" id="IPR056074">
    <property type="entry name" value="DUF7657"/>
</dbReference>
<evidence type="ECO:0000259" key="3">
    <source>
        <dbReference type="Pfam" id="PF24677"/>
    </source>
</evidence>
<name>A0A6I2F8J3_9MICO</name>
<protein>
    <recommendedName>
        <fullName evidence="6">Glycosyltransferase RgtA/B/C/D-like domain-containing protein</fullName>
    </recommendedName>
</protein>
<feature type="transmembrane region" description="Helical" evidence="1">
    <location>
        <begin position="112"/>
        <end position="129"/>
    </location>
</feature>
<feature type="domain" description="DUF7657" evidence="3">
    <location>
        <begin position="2"/>
        <end position="401"/>
    </location>
</feature>
<organism evidence="4 5">
    <name type="scientific">Agromyces agglutinans</name>
    <dbReference type="NCBI Taxonomy" id="2662258"/>
    <lineage>
        <taxon>Bacteria</taxon>
        <taxon>Bacillati</taxon>
        <taxon>Actinomycetota</taxon>
        <taxon>Actinomycetes</taxon>
        <taxon>Micrococcales</taxon>
        <taxon>Microbacteriaceae</taxon>
        <taxon>Agromyces</taxon>
    </lineage>
</organism>
<proteinExistence type="predicted"/>
<dbReference type="Proteomes" id="UP000431080">
    <property type="component" value="Unassembled WGS sequence"/>
</dbReference>
<dbReference type="Pfam" id="PF24677">
    <property type="entry name" value="DUF7657"/>
    <property type="match status" value="1"/>
</dbReference>
<feature type="transmembrane region" description="Helical" evidence="1">
    <location>
        <begin position="314"/>
        <end position="333"/>
    </location>
</feature>
<keyword evidence="1" id="KW-0472">Membrane</keyword>
<gene>
    <name evidence="4" type="ORF">GE115_11905</name>
</gene>